<feature type="domain" description="CS" evidence="1">
    <location>
        <begin position="14"/>
        <end position="106"/>
    </location>
</feature>
<dbReference type="InterPro" id="IPR007052">
    <property type="entry name" value="CS_dom"/>
</dbReference>
<dbReference type="InterPro" id="IPR037898">
    <property type="entry name" value="NudC_fam"/>
</dbReference>
<dbReference type="Gene3D" id="2.60.40.790">
    <property type="match status" value="1"/>
</dbReference>
<dbReference type="GeneID" id="8231175"/>
<dbReference type="VEuPathDB" id="VectorBase:PHUM445010"/>
<dbReference type="STRING" id="121224.E0VU42"/>
<dbReference type="GO" id="GO:0051082">
    <property type="term" value="F:unfolded protein binding"/>
    <property type="evidence" value="ECO:0007669"/>
    <property type="project" value="TreeGrafter"/>
</dbReference>
<dbReference type="OrthoDB" id="515366at2759"/>
<dbReference type="CTD" id="8231175"/>
<dbReference type="InterPro" id="IPR008978">
    <property type="entry name" value="HSP20-like_chaperone"/>
</dbReference>
<dbReference type="AlphaFoldDB" id="E0VU42"/>
<dbReference type="Pfam" id="PF04969">
    <property type="entry name" value="CS"/>
    <property type="match status" value="1"/>
</dbReference>
<reference evidence="2" key="2">
    <citation type="submission" date="2007-04" db="EMBL/GenBank/DDBJ databases">
        <title>The genome of the human body louse.</title>
        <authorList>
            <consortium name="The Human Body Louse Genome Consortium"/>
            <person name="Kirkness E."/>
            <person name="Walenz B."/>
            <person name="Hass B."/>
            <person name="Bruggner R."/>
            <person name="Strausberg R."/>
        </authorList>
    </citation>
    <scope>NUCLEOTIDE SEQUENCE</scope>
    <source>
        <strain evidence="2">USDA</strain>
    </source>
</reference>
<dbReference type="RefSeq" id="XP_002429636.1">
    <property type="nucleotide sequence ID" value="XM_002429591.1"/>
</dbReference>
<name>E0VU42_PEDHC</name>
<evidence type="ECO:0000313" key="4">
    <source>
        <dbReference type="Proteomes" id="UP000009046"/>
    </source>
</evidence>
<dbReference type="PANTHER" id="PTHR12356:SF19">
    <property type="entry name" value="NUDC DOMAIN-CONTAINING PROTEIN 3"/>
    <property type="match status" value="1"/>
</dbReference>
<dbReference type="Proteomes" id="UP000009046">
    <property type="component" value="Unassembled WGS sequence"/>
</dbReference>
<protein>
    <submittedName>
        <fullName evidence="2 3">Nuclear movement protein nudC, putative</fullName>
    </submittedName>
</protein>
<reference evidence="2" key="1">
    <citation type="submission" date="2007-04" db="EMBL/GenBank/DDBJ databases">
        <title>Annotation of Pediculus humanus corporis strain USDA.</title>
        <authorList>
            <person name="Kirkness E."/>
            <person name="Hannick L."/>
            <person name="Hass B."/>
            <person name="Bruggner R."/>
            <person name="Lawson D."/>
            <person name="Bidwell S."/>
            <person name="Joardar V."/>
            <person name="Caler E."/>
            <person name="Walenz B."/>
            <person name="Inman J."/>
            <person name="Schobel S."/>
            <person name="Galinsky K."/>
            <person name="Amedeo P."/>
            <person name="Strausberg R."/>
        </authorList>
    </citation>
    <scope>NUCLEOTIDE SEQUENCE</scope>
    <source>
        <strain evidence="2">USDA</strain>
    </source>
</reference>
<proteinExistence type="predicted"/>
<reference evidence="3" key="3">
    <citation type="submission" date="2020-05" db="UniProtKB">
        <authorList>
            <consortium name="EnsemblMetazoa"/>
        </authorList>
    </citation>
    <scope>IDENTIFICATION</scope>
    <source>
        <strain evidence="3">USDA</strain>
    </source>
</reference>
<dbReference type="PROSITE" id="PS51203">
    <property type="entry name" value="CS"/>
    <property type="match status" value="1"/>
</dbReference>
<dbReference type="SUPFAM" id="SSF49764">
    <property type="entry name" value="HSP20-like chaperones"/>
    <property type="match status" value="1"/>
</dbReference>
<evidence type="ECO:0000313" key="2">
    <source>
        <dbReference type="EMBL" id="EEB16898.1"/>
    </source>
</evidence>
<evidence type="ECO:0000259" key="1">
    <source>
        <dbReference type="PROSITE" id="PS51203"/>
    </source>
</evidence>
<dbReference type="EMBL" id="DS235779">
    <property type="protein sequence ID" value="EEB16898.1"/>
    <property type="molecule type" value="Genomic_DNA"/>
</dbReference>
<dbReference type="GO" id="GO:0006457">
    <property type="term" value="P:protein folding"/>
    <property type="evidence" value="ECO:0007669"/>
    <property type="project" value="TreeGrafter"/>
</dbReference>
<dbReference type="PANTHER" id="PTHR12356">
    <property type="entry name" value="NUCLEAR MOVEMENT PROTEIN NUDC"/>
    <property type="match status" value="1"/>
</dbReference>
<dbReference type="HOGENOM" id="CLU_1724499_0_0_1"/>
<dbReference type="EnsemblMetazoa" id="PHUM445010-RA">
    <property type="protein sequence ID" value="PHUM445010-PA"/>
    <property type="gene ID" value="PHUM445010"/>
</dbReference>
<accession>E0VU42</accession>
<evidence type="ECO:0000313" key="3">
    <source>
        <dbReference type="EnsemblMetazoa" id="PHUM445010-PA"/>
    </source>
</evidence>
<organism>
    <name type="scientific">Pediculus humanus subsp. corporis</name>
    <name type="common">Body louse</name>
    <dbReference type="NCBI Taxonomy" id="121224"/>
    <lineage>
        <taxon>Eukaryota</taxon>
        <taxon>Metazoa</taxon>
        <taxon>Ecdysozoa</taxon>
        <taxon>Arthropoda</taxon>
        <taxon>Hexapoda</taxon>
        <taxon>Insecta</taxon>
        <taxon>Pterygota</taxon>
        <taxon>Neoptera</taxon>
        <taxon>Paraneoptera</taxon>
        <taxon>Psocodea</taxon>
        <taxon>Troctomorpha</taxon>
        <taxon>Phthiraptera</taxon>
        <taxon>Anoplura</taxon>
        <taxon>Pediculidae</taxon>
        <taxon>Pediculus</taxon>
    </lineage>
</organism>
<dbReference type="InParanoid" id="E0VU42"/>
<keyword evidence="4" id="KW-1185">Reference proteome</keyword>
<dbReference type="KEGG" id="phu:Phum_PHUM445010"/>
<gene>
    <name evidence="3" type="primary">8231175</name>
    <name evidence="2" type="ORF">Phum_PHUM445010</name>
</gene>
<sequence length="152" mass="17707">MIKKQTSGDTYCGADRGIFKWSQTISDLDVVLNLAPTIQSPSDIRVKTCSDNILVQLQISQNNWETILEDSFTDKIKPDEVVWTYEPGKLSIHLEKQQEKWWDSFLTKEPKINLQEMELTRPVSDLSEEEEMTLQKLWNEQLEKICKIKSES</sequence>
<dbReference type="eggNOG" id="KOG2265">
    <property type="taxonomic scope" value="Eukaryota"/>
</dbReference>
<dbReference type="GO" id="GO:0005737">
    <property type="term" value="C:cytoplasm"/>
    <property type="evidence" value="ECO:0007669"/>
    <property type="project" value="TreeGrafter"/>
</dbReference>
<dbReference type="EMBL" id="AAZO01005435">
    <property type="status" value="NOT_ANNOTATED_CDS"/>
    <property type="molecule type" value="Genomic_DNA"/>
</dbReference>
<dbReference type="OMA" id="DIRVKTC"/>